<dbReference type="InterPro" id="IPR001173">
    <property type="entry name" value="Glyco_trans_2-like"/>
</dbReference>
<dbReference type="InterPro" id="IPR029044">
    <property type="entry name" value="Nucleotide-diphossugar_trans"/>
</dbReference>
<evidence type="ECO:0000259" key="1">
    <source>
        <dbReference type="Pfam" id="PF00535"/>
    </source>
</evidence>
<reference evidence="2" key="1">
    <citation type="submission" date="2020-04" db="EMBL/GenBank/DDBJ databases">
        <authorList>
            <person name="Chiriac C."/>
            <person name="Salcher M."/>
            <person name="Ghai R."/>
            <person name="Kavagutti S V."/>
        </authorList>
    </citation>
    <scope>NUCLEOTIDE SEQUENCE</scope>
</reference>
<sequence length="186" mass="21391">MTLSILICSLHKRSGMMRGLVDELRRQINGSEEVEILTHIDGGEISTGNKRNTLVNIARGTYVVHVDDDDEVASDYVSSILEAAKQDSDAIVFNGIMTTDGLNPKKWYISKDLPYKAEIRNGQEIYLRYPNHIVPIKRSIALQVPFENKYREEDYNFATQLHKRGLIKTETKIDKELYTYKFVNHK</sequence>
<feature type="domain" description="Glycosyltransferase 2-like" evidence="1">
    <location>
        <begin position="48"/>
        <end position="138"/>
    </location>
</feature>
<accession>A0A6J5KNN3</accession>
<evidence type="ECO:0000313" key="2">
    <source>
        <dbReference type="EMBL" id="CAB4121799.1"/>
    </source>
</evidence>
<protein>
    <submittedName>
        <fullName evidence="2">Glycosyltransferase 2-like</fullName>
    </submittedName>
</protein>
<organism evidence="2">
    <name type="scientific">uncultured Caudovirales phage</name>
    <dbReference type="NCBI Taxonomy" id="2100421"/>
    <lineage>
        <taxon>Viruses</taxon>
        <taxon>Duplodnaviria</taxon>
        <taxon>Heunggongvirae</taxon>
        <taxon>Uroviricota</taxon>
        <taxon>Caudoviricetes</taxon>
        <taxon>Peduoviridae</taxon>
        <taxon>Maltschvirus</taxon>
        <taxon>Maltschvirus maltsch</taxon>
    </lineage>
</organism>
<keyword evidence="2" id="KW-0808">Transferase</keyword>
<dbReference type="EMBL" id="LR796153">
    <property type="protein sequence ID" value="CAB4121799.1"/>
    <property type="molecule type" value="Genomic_DNA"/>
</dbReference>
<dbReference type="Pfam" id="PF00535">
    <property type="entry name" value="Glycos_transf_2"/>
    <property type="match status" value="1"/>
</dbReference>
<dbReference type="Gene3D" id="3.90.550.10">
    <property type="entry name" value="Spore Coat Polysaccharide Biosynthesis Protein SpsA, Chain A"/>
    <property type="match status" value="1"/>
</dbReference>
<proteinExistence type="predicted"/>
<name>A0A6J5KNN3_9CAUD</name>
<dbReference type="SUPFAM" id="SSF53448">
    <property type="entry name" value="Nucleotide-diphospho-sugar transferases"/>
    <property type="match status" value="1"/>
</dbReference>
<gene>
    <name evidence="2" type="ORF">UFOVP25_27</name>
</gene>
<dbReference type="GO" id="GO:0016740">
    <property type="term" value="F:transferase activity"/>
    <property type="evidence" value="ECO:0007669"/>
    <property type="project" value="UniProtKB-KW"/>
</dbReference>